<evidence type="ECO:0000313" key="7">
    <source>
        <dbReference type="Proteomes" id="UP000287502"/>
    </source>
</evidence>
<dbReference type="PANTHER" id="PTHR12213">
    <property type="entry name" value="CORRINOID ADENOSYLTRANSFERASE"/>
    <property type="match status" value="1"/>
</dbReference>
<evidence type="ECO:0000256" key="4">
    <source>
        <dbReference type="RuleBase" id="RU366026"/>
    </source>
</evidence>
<dbReference type="NCBIfam" id="TIGR00636">
    <property type="entry name" value="PduO_Nterm"/>
    <property type="match status" value="1"/>
</dbReference>
<dbReference type="Gene3D" id="1.20.1200.10">
    <property type="entry name" value="Cobalamin adenosyltransferase-like"/>
    <property type="match status" value="1"/>
</dbReference>
<name>A0A3R5UXV4_9BACT</name>
<comment type="catalytic activity">
    <reaction evidence="4">
        <text>2 cob(II)alamin + reduced [electron-transfer flavoprotein] + 2 ATP = 2 adenosylcob(III)alamin + 2 triphosphate + oxidized [electron-transfer flavoprotein] + 3 H(+)</text>
        <dbReference type="Rhea" id="RHEA:28671"/>
        <dbReference type="Rhea" id="RHEA-COMP:10685"/>
        <dbReference type="Rhea" id="RHEA-COMP:10686"/>
        <dbReference type="ChEBI" id="CHEBI:15378"/>
        <dbReference type="ChEBI" id="CHEBI:16304"/>
        <dbReference type="ChEBI" id="CHEBI:18036"/>
        <dbReference type="ChEBI" id="CHEBI:18408"/>
        <dbReference type="ChEBI" id="CHEBI:30616"/>
        <dbReference type="ChEBI" id="CHEBI:57692"/>
        <dbReference type="ChEBI" id="CHEBI:58307"/>
        <dbReference type="EC" id="2.5.1.17"/>
    </reaction>
</comment>
<proteinExistence type="inferred from homology"/>
<dbReference type="EMBL" id="CP035108">
    <property type="protein sequence ID" value="QAR33205.1"/>
    <property type="molecule type" value="Genomic_DNA"/>
</dbReference>
<keyword evidence="2 4" id="KW-0547">Nucleotide-binding</keyword>
<dbReference type="AlphaFoldDB" id="A0A3R5UXV4"/>
<evidence type="ECO:0000313" key="6">
    <source>
        <dbReference type="EMBL" id="QAR33205.1"/>
    </source>
</evidence>
<keyword evidence="1 4" id="KW-0808">Transferase</keyword>
<evidence type="ECO:0000256" key="3">
    <source>
        <dbReference type="ARBA" id="ARBA00022840"/>
    </source>
</evidence>
<dbReference type="GO" id="GO:0008817">
    <property type="term" value="F:corrinoid adenosyltransferase activity"/>
    <property type="evidence" value="ECO:0007669"/>
    <property type="project" value="UniProtKB-UniRule"/>
</dbReference>
<protein>
    <recommendedName>
        <fullName evidence="4">Corrinoid adenosyltransferase</fullName>
        <ecNumber evidence="4">2.5.1.17</ecNumber>
    </recommendedName>
    <alternativeName>
        <fullName evidence="4">Cob(II)alamin adenosyltransferase</fullName>
    </alternativeName>
    <alternativeName>
        <fullName evidence="4">Cob(II)yrinic acid a,c-diamide adenosyltransferase</fullName>
    </alternativeName>
    <alternativeName>
        <fullName evidence="4">Cobinamide/cobalamin adenosyltransferase</fullName>
    </alternativeName>
</protein>
<dbReference type="PANTHER" id="PTHR12213:SF0">
    <property type="entry name" value="CORRINOID ADENOSYLTRANSFERASE MMAB"/>
    <property type="match status" value="1"/>
</dbReference>
<evidence type="ECO:0000256" key="2">
    <source>
        <dbReference type="ARBA" id="ARBA00022741"/>
    </source>
</evidence>
<comment type="similarity">
    <text evidence="4">Belongs to the Cob(I)alamin adenosyltransferase family.</text>
</comment>
<evidence type="ECO:0000256" key="1">
    <source>
        <dbReference type="ARBA" id="ARBA00022679"/>
    </source>
</evidence>
<dbReference type="InterPro" id="IPR016030">
    <property type="entry name" value="CblAdoTrfase-like"/>
</dbReference>
<keyword evidence="4" id="KW-0169">Cobalamin biosynthesis</keyword>
<dbReference type="InterPro" id="IPR029499">
    <property type="entry name" value="PduO-typ"/>
</dbReference>
<accession>A0A3R5UXV4</accession>
<dbReference type="SUPFAM" id="SSF89028">
    <property type="entry name" value="Cobalamin adenosyltransferase-like"/>
    <property type="match status" value="1"/>
</dbReference>
<gene>
    <name evidence="6" type="ORF">EP073_07250</name>
</gene>
<dbReference type="RefSeq" id="WP_128466491.1">
    <property type="nucleotide sequence ID" value="NZ_CP035108.1"/>
</dbReference>
<evidence type="ECO:0000259" key="5">
    <source>
        <dbReference type="Pfam" id="PF01923"/>
    </source>
</evidence>
<keyword evidence="3 4" id="KW-0067">ATP-binding</keyword>
<dbReference type="Pfam" id="PF01923">
    <property type="entry name" value="Cob_adeno_trans"/>
    <property type="match status" value="1"/>
</dbReference>
<dbReference type="GO" id="GO:0005524">
    <property type="term" value="F:ATP binding"/>
    <property type="evidence" value="ECO:0007669"/>
    <property type="project" value="UniProtKB-UniRule"/>
</dbReference>
<comment type="pathway">
    <text evidence="4">Cofactor biosynthesis; adenosylcobalamin biosynthesis; adenosylcobalamin from cob(II)yrinate a,c-diamide: step 2/7.</text>
</comment>
<dbReference type="InterPro" id="IPR036451">
    <property type="entry name" value="CblAdoTrfase-like_sf"/>
</dbReference>
<dbReference type="OrthoDB" id="9791169at2"/>
<sequence>MSVTTKTGDKGQTSLYTGERVDKDDPVMEFLGTGDELVSNLGELRLRVSAHAEDILRIQKTIFRINSYAATKKGRERFLIPQEEVDFLEGKTKEFEGITGELHGFIIPSENLNASKADICRTVARRYERRLITLSAYVNFDTVVRKYVNRLSDMLFMMARVIGKEKD</sequence>
<keyword evidence="7" id="KW-1185">Reference proteome</keyword>
<dbReference type="GO" id="GO:0009236">
    <property type="term" value="P:cobalamin biosynthetic process"/>
    <property type="evidence" value="ECO:0007669"/>
    <property type="project" value="UniProtKB-UniRule"/>
</dbReference>
<comment type="catalytic activity">
    <reaction evidence="4">
        <text>2 cob(II)yrinate a,c diamide + reduced [electron-transfer flavoprotein] + 2 ATP = 2 adenosylcob(III)yrinate a,c-diamide + 2 triphosphate + oxidized [electron-transfer flavoprotein] + 3 H(+)</text>
        <dbReference type="Rhea" id="RHEA:11528"/>
        <dbReference type="Rhea" id="RHEA-COMP:10685"/>
        <dbReference type="Rhea" id="RHEA-COMP:10686"/>
        <dbReference type="ChEBI" id="CHEBI:15378"/>
        <dbReference type="ChEBI" id="CHEBI:18036"/>
        <dbReference type="ChEBI" id="CHEBI:30616"/>
        <dbReference type="ChEBI" id="CHEBI:57692"/>
        <dbReference type="ChEBI" id="CHEBI:58307"/>
        <dbReference type="ChEBI" id="CHEBI:58503"/>
        <dbReference type="ChEBI" id="CHEBI:58537"/>
        <dbReference type="EC" id="2.5.1.17"/>
    </reaction>
</comment>
<organism evidence="6 7">
    <name type="scientific">Geovibrio thiophilus</name>
    <dbReference type="NCBI Taxonomy" id="139438"/>
    <lineage>
        <taxon>Bacteria</taxon>
        <taxon>Pseudomonadati</taxon>
        <taxon>Deferribacterota</taxon>
        <taxon>Deferribacteres</taxon>
        <taxon>Deferribacterales</taxon>
        <taxon>Geovibrionaceae</taxon>
        <taxon>Geovibrio</taxon>
    </lineage>
</organism>
<reference evidence="6 7" key="1">
    <citation type="submission" date="2019-01" db="EMBL/GenBank/DDBJ databases">
        <title>Geovibrio thiophilus DSM 11263, complete genome.</title>
        <authorList>
            <person name="Spring S."/>
            <person name="Bunk B."/>
            <person name="Sproer C."/>
        </authorList>
    </citation>
    <scope>NUCLEOTIDE SEQUENCE [LARGE SCALE GENOMIC DNA]</scope>
    <source>
        <strain evidence="6 7">DSM 11263</strain>
    </source>
</reference>
<feature type="domain" description="Cobalamin adenosyltransferase-like" evidence="5">
    <location>
        <begin position="4"/>
        <end position="161"/>
    </location>
</feature>
<dbReference type="EC" id="2.5.1.17" evidence="4"/>
<dbReference type="KEGG" id="gtl:EP073_07250"/>
<dbReference type="UniPathway" id="UPA00148">
    <property type="reaction ID" value="UER00233"/>
</dbReference>
<dbReference type="Proteomes" id="UP000287502">
    <property type="component" value="Chromosome"/>
</dbReference>